<dbReference type="EC" id="3.6.1.7" evidence="2 4"/>
<dbReference type="PROSITE" id="PS00150">
    <property type="entry name" value="ACYLPHOSPHATASE_1"/>
    <property type="match status" value="1"/>
</dbReference>
<protein>
    <recommendedName>
        <fullName evidence="2 4">Acylphosphatase</fullName>
        <ecNumber evidence="2 4">3.6.1.7</ecNumber>
    </recommendedName>
</protein>
<feature type="active site" evidence="4">
    <location>
        <position position="18"/>
    </location>
</feature>
<dbReference type="SUPFAM" id="SSF54975">
    <property type="entry name" value="Acylphosphatase/BLUF domain-like"/>
    <property type="match status" value="1"/>
</dbReference>
<organism evidence="8 9">
    <name type="scientific">Devosia oryziradicis</name>
    <dbReference type="NCBI Taxonomy" id="2801335"/>
    <lineage>
        <taxon>Bacteria</taxon>
        <taxon>Pseudomonadati</taxon>
        <taxon>Pseudomonadota</taxon>
        <taxon>Alphaproteobacteria</taxon>
        <taxon>Hyphomicrobiales</taxon>
        <taxon>Devosiaceae</taxon>
        <taxon>Devosia</taxon>
    </lineage>
</organism>
<dbReference type="PANTHER" id="PTHR47268">
    <property type="entry name" value="ACYLPHOSPHATASE"/>
    <property type="match status" value="1"/>
</dbReference>
<dbReference type="EMBL" id="CP068047">
    <property type="protein sequence ID" value="QQR36982.1"/>
    <property type="molecule type" value="Genomic_DNA"/>
</dbReference>
<dbReference type="InterPro" id="IPR017968">
    <property type="entry name" value="Acylphosphatase_CS"/>
</dbReference>
<dbReference type="RefSeq" id="WP_201660102.1">
    <property type="nucleotide sequence ID" value="NZ_CP068047.1"/>
</dbReference>
<name>A0ABX7BYE4_9HYPH</name>
<sequence>MRGAHVVIAGRVQGVGFRYWVQVEAVSRGLGGWVRNRRDGSVEAVFFGENDAVAGMLEACWDGPEMAGVTAVTVAETDEVPSGFEIRGTA</sequence>
<dbReference type="InterPro" id="IPR036046">
    <property type="entry name" value="Acylphosphatase-like_dom_sf"/>
</dbReference>
<evidence type="ECO:0000313" key="8">
    <source>
        <dbReference type="EMBL" id="QQR36982.1"/>
    </source>
</evidence>
<evidence type="ECO:0000256" key="1">
    <source>
        <dbReference type="ARBA" id="ARBA00005614"/>
    </source>
</evidence>
<dbReference type="PROSITE" id="PS00151">
    <property type="entry name" value="ACYLPHOSPHATASE_2"/>
    <property type="match status" value="1"/>
</dbReference>
<dbReference type="PROSITE" id="PS51160">
    <property type="entry name" value="ACYLPHOSPHATASE_3"/>
    <property type="match status" value="1"/>
</dbReference>
<feature type="domain" description="Acylphosphatase-like" evidence="7">
    <location>
        <begin position="3"/>
        <end position="88"/>
    </location>
</feature>
<dbReference type="Proteomes" id="UP000595460">
    <property type="component" value="Chromosome"/>
</dbReference>
<dbReference type="Gene3D" id="3.30.70.100">
    <property type="match status" value="1"/>
</dbReference>
<dbReference type="Pfam" id="PF00708">
    <property type="entry name" value="Acylphosphatase"/>
    <property type="match status" value="1"/>
</dbReference>
<evidence type="ECO:0000256" key="4">
    <source>
        <dbReference type="PROSITE-ProRule" id="PRU00520"/>
    </source>
</evidence>
<dbReference type="PANTHER" id="PTHR47268:SF4">
    <property type="entry name" value="ACYLPHOSPHATASE"/>
    <property type="match status" value="1"/>
</dbReference>
<keyword evidence="4 5" id="KW-0378">Hydrolase</keyword>
<dbReference type="InterPro" id="IPR020456">
    <property type="entry name" value="Acylphosphatase"/>
</dbReference>
<comment type="similarity">
    <text evidence="1 6">Belongs to the acylphosphatase family.</text>
</comment>
<evidence type="ECO:0000313" key="9">
    <source>
        <dbReference type="Proteomes" id="UP000595460"/>
    </source>
</evidence>
<evidence type="ECO:0000256" key="3">
    <source>
        <dbReference type="ARBA" id="ARBA00047645"/>
    </source>
</evidence>
<evidence type="ECO:0000256" key="5">
    <source>
        <dbReference type="RuleBase" id="RU000553"/>
    </source>
</evidence>
<reference evidence="8 9" key="1">
    <citation type="submission" date="2021-01" db="EMBL/GenBank/DDBJ databases">
        <title>Genome seq and assembly of Devosia sp. G19.</title>
        <authorList>
            <person name="Chhetri G."/>
        </authorList>
    </citation>
    <scope>NUCLEOTIDE SEQUENCE [LARGE SCALE GENOMIC DNA]</scope>
    <source>
        <strain evidence="8 9">G19</strain>
    </source>
</reference>
<dbReference type="InterPro" id="IPR001792">
    <property type="entry name" value="Acylphosphatase-like_dom"/>
</dbReference>
<evidence type="ECO:0000259" key="7">
    <source>
        <dbReference type="PROSITE" id="PS51160"/>
    </source>
</evidence>
<evidence type="ECO:0000256" key="6">
    <source>
        <dbReference type="RuleBase" id="RU004168"/>
    </source>
</evidence>
<comment type="catalytic activity">
    <reaction evidence="3 4 5">
        <text>an acyl phosphate + H2O = a carboxylate + phosphate + H(+)</text>
        <dbReference type="Rhea" id="RHEA:14965"/>
        <dbReference type="ChEBI" id="CHEBI:15377"/>
        <dbReference type="ChEBI" id="CHEBI:15378"/>
        <dbReference type="ChEBI" id="CHEBI:29067"/>
        <dbReference type="ChEBI" id="CHEBI:43474"/>
        <dbReference type="ChEBI" id="CHEBI:59918"/>
        <dbReference type="EC" id="3.6.1.7"/>
    </reaction>
</comment>
<evidence type="ECO:0000256" key="2">
    <source>
        <dbReference type="ARBA" id="ARBA00012150"/>
    </source>
</evidence>
<gene>
    <name evidence="8" type="ORF">JI749_05015</name>
</gene>
<accession>A0ABX7BYE4</accession>
<keyword evidence="9" id="KW-1185">Reference proteome</keyword>
<proteinExistence type="inferred from homology"/>
<feature type="active site" evidence="4">
    <location>
        <position position="36"/>
    </location>
</feature>